<dbReference type="PATRIC" id="fig|1276221.3.peg.222"/>
<evidence type="ECO:0000313" key="2">
    <source>
        <dbReference type="EMBL" id="AGR41929.1"/>
    </source>
</evidence>
<dbReference type="STRING" id="1276221.SDIMI_v3c02250"/>
<gene>
    <name evidence="2" type="ORF">SDIMI_v3c02250</name>
</gene>
<evidence type="ECO:0000313" key="3">
    <source>
        <dbReference type="Proteomes" id="UP000014983"/>
    </source>
</evidence>
<dbReference type="RefSeq" id="WP_020836162.1">
    <property type="nucleotide sequence ID" value="NC_021833.1"/>
</dbReference>
<dbReference type="HOGENOM" id="CLU_076595_0_0_14"/>
<keyword evidence="1" id="KW-1133">Transmembrane helix</keyword>
<accession>S5LVR9</accession>
<evidence type="ECO:0008006" key="4">
    <source>
        <dbReference type="Google" id="ProtNLM"/>
    </source>
</evidence>
<feature type="transmembrane region" description="Helical" evidence="1">
    <location>
        <begin position="153"/>
        <end position="176"/>
    </location>
</feature>
<dbReference type="EMBL" id="CP005076">
    <property type="protein sequence ID" value="AGR41929.1"/>
    <property type="molecule type" value="Genomic_DNA"/>
</dbReference>
<keyword evidence="1" id="KW-0812">Transmembrane</keyword>
<dbReference type="AlphaFoldDB" id="S5LVR9"/>
<feature type="transmembrane region" description="Helical" evidence="1">
    <location>
        <begin position="46"/>
        <end position="70"/>
    </location>
</feature>
<dbReference type="Proteomes" id="UP000014983">
    <property type="component" value="Chromosome"/>
</dbReference>
<dbReference type="OrthoDB" id="389047at2"/>
<protein>
    <recommendedName>
        <fullName evidence="4">Transmembrane protein</fullName>
    </recommendedName>
</protein>
<feature type="transmembrane region" description="Helical" evidence="1">
    <location>
        <begin position="82"/>
        <end position="100"/>
    </location>
</feature>
<sequence>MNKKLFKTSIILSSLRILLILSLLIWANIAIIESGSNNTNMPINKIITIVICFSLLSFLFIMMNFSLLLNYKFDENNTNIKIILTLSVLTFNIELFIAYVNKVKVLYKPFTFKKWTIFDITSISLLLALYFTVGFVTGLIPPLPFYITLTFKYIPLFFGAFILSLSGCITLCFLAASLTALMPGSYFSFWQFVFDFWLPTFLIFIANFFVPNIKSKKGIFRIALWFAFITIPVIILYFSRVISGVVYWLNPSKLGYDPSKEFDWSNNVGYSFIYNSINTIFDYTLLMLTVPLICESLLPIKERYFSINT</sequence>
<keyword evidence="3" id="KW-1185">Reference proteome</keyword>
<feature type="transmembrane region" description="Helical" evidence="1">
    <location>
        <begin position="269"/>
        <end position="294"/>
    </location>
</feature>
<dbReference type="InParanoid" id="S5LVR9"/>
<name>S5LVR9_9MOLU</name>
<feature type="transmembrane region" description="Helical" evidence="1">
    <location>
        <begin position="188"/>
        <end position="210"/>
    </location>
</feature>
<dbReference type="Gene3D" id="1.10.1760.20">
    <property type="match status" value="1"/>
</dbReference>
<feature type="transmembrane region" description="Helical" evidence="1">
    <location>
        <begin position="120"/>
        <end position="141"/>
    </location>
</feature>
<proteinExistence type="predicted"/>
<dbReference type="eggNOG" id="COG3859">
    <property type="taxonomic scope" value="Bacteria"/>
</dbReference>
<reference evidence="2 3" key="1">
    <citation type="journal article" date="2013" name="Genome Biol. Evol.">
        <title>Comparison of metabolic capacities and inference of gene content evolution in mosquito-associated Spiroplasma diminutum and S. taiwanense.</title>
        <authorList>
            <person name="Lo W.S."/>
            <person name="Ku C."/>
            <person name="Chen L.L."/>
            <person name="Chang T.H."/>
            <person name="Kuo C.H."/>
        </authorList>
    </citation>
    <scope>NUCLEOTIDE SEQUENCE [LARGE SCALE GENOMIC DNA]</scope>
    <source>
        <strain evidence="2">CUAS-1</strain>
    </source>
</reference>
<feature type="transmembrane region" description="Helical" evidence="1">
    <location>
        <begin position="12"/>
        <end position="31"/>
    </location>
</feature>
<feature type="transmembrane region" description="Helical" evidence="1">
    <location>
        <begin position="222"/>
        <end position="249"/>
    </location>
</feature>
<evidence type="ECO:0000256" key="1">
    <source>
        <dbReference type="SAM" id="Phobius"/>
    </source>
</evidence>
<dbReference type="KEGG" id="sdi:SDIMI_v3c02250"/>
<organism evidence="2 3">
    <name type="scientific">Spiroplasma diminutum CUAS-1</name>
    <dbReference type="NCBI Taxonomy" id="1276221"/>
    <lineage>
        <taxon>Bacteria</taxon>
        <taxon>Bacillati</taxon>
        <taxon>Mycoplasmatota</taxon>
        <taxon>Mollicutes</taxon>
        <taxon>Entomoplasmatales</taxon>
        <taxon>Spiroplasmataceae</taxon>
        <taxon>Spiroplasma</taxon>
    </lineage>
</organism>
<keyword evidence="1" id="KW-0472">Membrane</keyword>